<dbReference type="OrthoDB" id="9788263at2"/>
<gene>
    <name evidence="2" type="ORF">EV695_2090</name>
</gene>
<dbReference type="Proteomes" id="UP000294887">
    <property type="component" value="Unassembled WGS sequence"/>
</dbReference>
<dbReference type="SUPFAM" id="SSF56281">
    <property type="entry name" value="Metallo-hydrolase/oxidoreductase"/>
    <property type="match status" value="1"/>
</dbReference>
<dbReference type="Pfam" id="PF00753">
    <property type="entry name" value="Lactamase_B"/>
    <property type="match status" value="1"/>
</dbReference>
<protein>
    <submittedName>
        <fullName evidence="2">Glyoxylase-like metal-dependent hydrolase (Beta-lactamase superfamily II)</fullName>
    </submittedName>
</protein>
<evidence type="ECO:0000313" key="2">
    <source>
        <dbReference type="EMBL" id="TCJ87578.1"/>
    </source>
</evidence>
<dbReference type="InterPro" id="IPR000086">
    <property type="entry name" value="NUDIX_hydrolase_dom"/>
</dbReference>
<evidence type="ECO:0000259" key="1">
    <source>
        <dbReference type="PROSITE" id="PS51462"/>
    </source>
</evidence>
<feature type="domain" description="Nudix hydrolase" evidence="1">
    <location>
        <begin position="1"/>
        <end position="153"/>
    </location>
</feature>
<keyword evidence="2" id="KW-0378">Hydrolase</keyword>
<dbReference type="InterPro" id="IPR001279">
    <property type="entry name" value="Metallo-B-lactamas"/>
</dbReference>
<dbReference type="SMART" id="SM00849">
    <property type="entry name" value="Lactamase_B"/>
    <property type="match status" value="1"/>
</dbReference>
<dbReference type="InterPro" id="IPR036866">
    <property type="entry name" value="RibonucZ/Hydroxyglut_hydro"/>
</dbReference>
<accession>A0A4R1F6L0</accession>
<reference evidence="2 3" key="1">
    <citation type="submission" date="2019-03" db="EMBL/GenBank/DDBJ databases">
        <title>Genomic Encyclopedia of Type Strains, Phase IV (KMG-IV): sequencing the most valuable type-strain genomes for metagenomic binning, comparative biology and taxonomic classification.</title>
        <authorList>
            <person name="Goeker M."/>
        </authorList>
    </citation>
    <scope>NUCLEOTIDE SEQUENCE [LARGE SCALE GENOMIC DNA]</scope>
    <source>
        <strain evidence="2 3">DSM 24830</strain>
    </source>
</reference>
<dbReference type="Pfam" id="PF17778">
    <property type="entry name" value="WHD_BLACT"/>
    <property type="match status" value="1"/>
</dbReference>
<dbReference type="AlphaFoldDB" id="A0A4R1F6L0"/>
<dbReference type="SUPFAM" id="SSF55811">
    <property type="entry name" value="Nudix"/>
    <property type="match status" value="1"/>
</dbReference>
<comment type="caution">
    <text evidence="2">The sequence shown here is derived from an EMBL/GenBank/DDBJ whole genome shotgun (WGS) entry which is preliminary data.</text>
</comment>
<evidence type="ECO:0000313" key="3">
    <source>
        <dbReference type="Proteomes" id="UP000294887"/>
    </source>
</evidence>
<dbReference type="Gene3D" id="1.10.10.10">
    <property type="entry name" value="Winged helix-like DNA-binding domain superfamily/Winged helix DNA-binding domain"/>
    <property type="match status" value="1"/>
</dbReference>
<keyword evidence="3" id="KW-1185">Reference proteome</keyword>
<dbReference type="InterPro" id="IPR036388">
    <property type="entry name" value="WH-like_DNA-bd_sf"/>
</dbReference>
<dbReference type="Pfam" id="PF00293">
    <property type="entry name" value="NUDIX"/>
    <property type="match status" value="1"/>
</dbReference>
<dbReference type="PANTHER" id="PTHR23131">
    <property type="entry name" value="ENDORIBONUCLEASE LACTB2"/>
    <property type="match status" value="1"/>
</dbReference>
<organism evidence="2 3">
    <name type="scientific">Cocleimonas flava</name>
    <dbReference type="NCBI Taxonomy" id="634765"/>
    <lineage>
        <taxon>Bacteria</taxon>
        <taxon>Pseudomonadati</taxon>
        <taxon>Pseudomonadota</taxon>
        <taxon>Gammaproteobacteria</taxon>
        <taxon>Thiotrichales</taxon>
        <taxon>Thiotrichaceae</taxon>
        <taxon>Cocleimonas</taxon>
    </lineage>
</organism>
<dbReference type="PANTHER" id="PTHR23131:SF0">
    <property type="entry name" value="ENDORIBONUCLEASE LACTB2"/>
    <property type="match status" value="1"/>
</dbReference>
<sequence>MLEAVVAIFVHENDIYSIRRQNYLKAFPGYIAFPGGKVDPEDYEFDFQHPLIEEYPAHEMGALFREIDEELGYSIETAMSQNNVTEVSKLGTAVTPPFEKFRFNAHYYKVVLTEKPELAADDGEIAWAGWLPHSELNEKYHSGESLMVVPTVRTIEHLCEDITTQEIPKLNLEYDVEQELPYVELLKGVGYIPVPSNTLPPAHTTNSLLLGEESSLTLITDPSPESDEVLTKLINTLQDLNVEAILLTHHHPDHHERAPQLARHLKLPILCSKITQQRLLNRYGKDYLDGIEIKTISQNDKITTWLGKDVICHELPGHDDGMVGLATDDMSWFYVSDLVEPFTTVVIPEPEGDMQVYFDTLQRVIDMNPKVIIPSHGIPMGGIHLLEQTLQHRIEREQQIINLVNGGLDENAIVDKLYGGLDERLLPLAHQNVRQHLRKIGVAF</sequence>
<dbReference type="GO" id="GO:0016787">
    <property type="term" value="F:hydrolase activity"/>
    <property type="evidence" value="ECO:0007669"/>
    <property type="project" value="UniProtKB-KW"/>
</dbReference>
<dbReference type="EMBL" id="SMFQ01000003">
    <property type="protein sequence ID" value="TCJ87578.1"/>
    <property type="molecule type" value="Genomic_DNA"/>
</dbReference>
<dbReference type="InterPro" id="IPR041516">
    <property type="entry name" value="LACTB2_WH"/>
</dbReference>
<dbReference type="Gene3D" id="3.90.79.10">
    <property type="entry name" value="Nucleoside Triphosphate Pyrophosphohydrolase"/>
    <property type="match status" value="1"/>
</dbReference>
<dbReference type="RefSeq" id="WP_131905845.1">
    <property type="nucleotide sequence ID" value="NZ_BAAAFU010000004.1"/>
</dbReference>
<dbReference type="InterPro" id="IPR050662">
    <property type="entry name" value="Sec-metab_biosynth-thioest"/>
</dbReference>
<proteinExistence type="predicted"/>
<dbReference type="InterPro" id="IPR015797">
    <property type="entry name" value="NUDIX_hydrolase-like_dom_sf"/>
</dbReference>
<dbReference type="PROSITE" id="PS51462">
    <property type="entry name" value="NUDIX"/>
    <property type="match status" value="1"/>
</dbReference>
<name>A0A4R1F6L0_9GAMM</name>
<dbReference type="Gene3D" id="3.60.15.10">
    <property type="entry name" value="Ribonuclease Z/Hydroxyacylglutathione hydrolase-like"/>
    <property type="match status" value="1"/>
</dbReference>